<dbReference type="EMBL" id="CP000561">
    <property type="protein sequence ID" value="ABO08580.1"/>
    <property type="molecule type" value="Genomic_DNA"/>
</dbReference>
<reference evidence="1" key="1">
    <citation type="submission" date="2007-02" db="EMBL/GenBank/DDBJ databases">
        <title>Complete sequence of Pyrobaculum calidifontis JCM 11548.</title>
        <authorList>
            <consortium name="US DOE Joint Genome Institute"/>
            <person name="Copeland A."/>
            <person name="Lucas S."/>
            <person name="Lapidus A."/>
            <person name="Barry K."/>
            <person name="Glavina del Rio T."/>
            <person name="Dalin E."/>
            <person name="Tice H."/>
            <person name="Pitluck S."/>
            <person name="Chain P."/>
            <person name="Malfatti S."/>
            <person name="Shin M."/>
            <person name="Vergez L."/>
            <person name="Schmutz J."/>
            <person name="Larimer F."/>
            <person name="Land M."/>
            <person name="Hauser L."/>
            <person name="Kyrpides N."/>
            <person name="Mikhailova N."/>
            <person name="Cozen A.E."/>
            <person name="Fitz-Gibbon S.T."/>
            <person name="House C.H."/>
            <person name="Saltikov C."/>
            <person name="Lowe T.M."/>
            <person name="Richardson P."/>
        </authorList>
    </citation>
    <scope>NUCLEOTIDE SEQUENCE [LARGE SCALE GENOMIC DNA]</scope>
    <source>
        <strain evidence="1">JCM 11548</strain>
    </source>
</reference>
<organism evidence="1 2">
    <name type="scientific">Pyrobaculum calidifontis (strain DSM 21063 / JCM 11548 / VA1)</name>
    <dbReference type="NCBI Taxonomy" id="410359"/>
    <lineage>
        <taxon>Archaea</taxon>
        <taxon>Thermoproteota</taxon>
        <taxon>Thermoprotei</taxon>
        <taxon>Thermoproteales</taxon>
        <taxon>Thermoproteaceae</taxon>
        <taxon>Pyrobaculum</taxon>
    </lineage>
</organism>
<dbReference type="STRING" id="410359.Pcal_1155"/>
<keyword evidence="2" id="KW-1185">Reference proteome</keyword>
<gene>
    <name evidence="1" type="ordered locus">Pcal_1155</name>
</gene>
<protein>
    <submittedName>
        <fullName evidence="1">Uncharacterized protein</fullName>
    </submittedName>
</protein>
<dbReference type="eggNOG" id="arCOG05643">
    <property type="taxonomic scope" value="Archaea"/>
</dbReference>
<proteinExistence type="predicted"/>
<dbReference type="Proteomes" id="UP000001431">
    <property type="component" value="Chromosome"/>
</dbReference>
<accession>A3MVB3</accession>
<dbReference type="GeneID" id="4909479"/>
<evidence type="ECO:0000313" key="1">
    <source>
        <dbReference type="EMBL" id="ABO08580.1"/>
    </source>
</evidence>
<evidence type="ECO:0000313" key="2">
    <source>
        <dbReference type="Proteomes" id="UP000001431"/>
    </source>
</evidence>
<dbReference type="KEGG" id="pcl:Pcal_1155"/>
<dbReference type="OrthoDB" id="27772at2157"/>
<dbReference type="RefSeq" id="WP_011849838.1">
    <property type="nucleotide sequence ID" value="NC_009073.1"/>
</dbReference>
<dbReference type="HOGENOM" id="CLU_1922914_0_0_2"/>
<sequence>MITAPPAIIVVPLASKEQVGQTVNYVVSKVKQIGAPIRHVHSDGPIYLPCRTTRDGLFERVDVYLATSAGDFANVLPAREEIKEGFVERVGYVHLVQGVAILFKYHAVGEVRLEEVVVYTVGAAYRDFKLNL</sequence>
<name>A3MVB3_PYRCJ</name>
<dbReference type="AlphaFoldDB" id="A3MVB3"/>